<proteinExistence type="predicted"/>
<dbReference type="Proteomes" id="UP000004358">
    <property type="component" value="Unassembled WGS sequence"/>
</dbReference>
<comment type="caution">
    <text evidence="2">The sequence shown here is derived from an EMBL/GenBank/DDBJ whole genome shotgun (WGS) entry which is preliminary data.</text>
</comment>
<evidence type="ECO:0000313" key="3">
    <source>
        <dbReference type="Proteomes" id="UP000004358"/>
    </source>
</evidence>
<feature type="chain" id="PRO_5002665217" evidence="1">
    <location>
        <begin position="31"/>
        <end position="143"/>
    </location>
</feature>
<gene>
    <name evidence="2" type="ORF">DSM3645_29766</name>
</gene>
<dbReference type="HOGENOM" id="CLU_1802356_0_0_0"/>
<evidence type="ECO:0000256" key="1">
    <source>
        <dbReference type="SAM" id="SignalP"/>
    </source>
</evidence>
<organism evidence="2 3">
    <name type="scientific">Blastopirellula marina DSM 3645</name>
    <dbReference type="NCBI Taxonomy" id="314230"/>
    <lineage>
        <taxon>Bacteria</taxon>
        <taxon>Pseudomonadati</taxon>
        <taxon>Planctomycetota</taxon>
        <taxon>Planctomycetia</taxon>
        <taxon>Pirellulales</taxon>
        <taxon>Pirellulaceae</taxon>
        <taxon>Blastopirellula</taxon>
    </lineage>
</organism>
<sequence>MESFAMVLSRLATLFLAFSLLALTASPAAAGWPQFGRWFGEGWSNGYHAPGSHWSEAKINSSQYAVSTGEVYVPGQIDHLPRLWHLPFMPPPTEALPTANCPTCPHAGREPAALEMRRESITPLLNQPPIVEPVKAVPLHRGA</sequence>
<evidence type="ECO:0000313" key="2">
    <source>
        <dbReference type="EMBL" id="EAQ78773.1"/>
    </source>
</evidence>
<name>A3ZXI3_9BACT</name>
<keyword evidence="1" id="KW-0732">Signal</keyword>
<dbReference type="STRING" id="314230.DSM3645_29766"/>
<reference evidence="2 3" key="1">
    <citation type="submission" date="2006-02" db="EMBL/GenBank/DDBJ databases">
        <authorList>
            <person name="Amann R."/>
            <person name="Ferriera S."/>
            <person name="Johnson J."/>
            <person name="Kravitz S."/>
            <person name="Halpern A."/>
            <person name="Remington K."/>
            <person name="Beeson K."/>
            <person name="Tran B."/>
            <person name="Rogers Y.-H."/>
            <person name="Friedman R."/>
            <person name="Venter J.C."/>
        </authorList>
    </citation>
    <scope>NUCLEOTIDE SEQUENCE [LARGE SCALE GENOMIC DNA]</scope>
    <source>
        <strain evidence="2 3">DSM 3645</strain>
    </source>
</reference>
<accession>A3ZXI3</accession>
<feature type="signal peptide" evidence="1">
    <location>
        <begin position="1"/>
        <end position="30"/>
    </location>
</feature>
<protein>
    <submittedName>
        <fullName evidence="2">Uncharacterized protein</fullName>
    </submittedName>
</protein>
<dbReference type="EMBL" id="AANZ01000018">
    <property type="protein sequence ID" value="EAQ78773.1"/>
    <property type="molecule type" value="Genomic_DNA"/>
</dbReference>
<dbReference type="AlphaFoldDB" id="A3ZXI3"/>